<keyword evidence="2" id="KW-0496">Mitochondrion</keyword>
<reference evidence="2" key="1">
    <citation type="submission" date="2019-11" db="EMBL/GenBank/DDBJ databases">
        <authorList>
            <person name="Yan B."/>
            <person name="Yang M."/>
        </authorList>
    </citation>
    <scope>NUCLEOTIDE SEQUENCE</scope>
</reference>
<geneLocation type="mitochondrion" evidence="2"/>
<feature type="transmembrane region" description="Helical" evidence="1">
    <location>
        <begin position="12"/>
        <end position="40"/>
    </location>
</feature>
<feature type="transmembrane region" description="Helical" evidence="1">
    <location>
        <begin position="77"/>
        <end position="94"/>
    </location>
</feature>
<organism evidence="2">
    <name type="scientific">Bolanusoides shaanxiensis</name>
    <dbReference type="NCBI Taxonomy" id="2691008"/>
    <lineage>
        <taxon>Eukaryota</taxon>
        <taxon>Metazoa</taxon>
        <taxon>Ecdysozoa</taxon>
        <taxon>Arthropoda</taxon>
        <taxon>Hexapoda</taxon>
        <taxon>Insecta</taxon>
        <taxon>Pterygota</taxon>
        <taxon>Neoptera</taxon>
        <taxon>Paraneoptera</taxon>
        <taxon>Hemiptera</taxon>
        <taxon>Auchenorrhyncha</taxon>
        <taxon>Membracoidea</taxon>
        <taxon>Cicadellidae</taxon>
        <taxon>Typhlocybinae</taxon>
        <taxon>Typhlocybini</taxon>
        <taxon>Bolanusoides</taxon>
    </lineage>
</organism>
<dbReference type="AlphaFoldDB" id="A0A6B9M6M8"/>
<evidence type="ECO:0000313" key="2">
    <source>
        <dbReference type="EMBL" id="QHB74175.1"/>
    </source>
</evidence>
<accession>A0A6B9M6M8</accession>
<keyword evidence="1" id="KW-1133">Transmembrane helix</keyword>
<evidence type="ECO:0000256" key="1">
    <source>
        <dbReference type="SAM" id="Phobius"/>
    </source>
</evidence>
<feature type="transmembrane region" description="Helical" evidence="1">
    <location>
        <begin position="46"/>
        <end position="65"/>
    </location>
</feature>
<feature type="transmembrane region" description="Helical" evidence="1">
    <location>
        <begin position="128"/>
        <end position="149"/>
    </location>
</feature>
<name>A0A6B9M6M8_9HEMI</name>
<gene>
    <name evidence="2" type="primary">ND6</name>
</gene>
<protein>
    <submittedName>
        <fullName evidence="2">NADH dehydrogenase subunit 6</fullName>
    </submittedName>
</protein>
<proteinExistence type="predicted"/>
<sequence length="168" mass="19904">MKFLLIKLMTMFSLITLIVKNPMSMGMMLMIQTMMVIMFMNTILPSSWFAMVSFMMMVGGLLIMFMYMSSIASNEKFKMKINLMLMFALFIMIYDEMMFENQIDENQECYKTSNMNLSLTKIYNQKSMMLTMLMVLYLLLTMISVTKFVKHHQGPLREMNKSIKMNYE</sequence>
<keyword evidence="1" id="KW-0812">Transmembrane</keyword>
<dbReference type="EMBL" id="MN661136">
    <property type="protein sequence ID" value="QHB74175.1"/>
    <property type="molecule type" value="Genomic_DNA"/>
</dbReference>
<keyword evidence="1" id="KW-0472">Membrane</keyword>